<evidence type="ECO:0000313" key="2">
    <source>
        <dbReference type="Proteomes" id="UP001526246"/>
    </source>
</evidence>
<dbReference type="Proteomes" id="UP001526246">
    <property type="component" value="Unassembled WGS sequence"/>
</dbReference>
<dbReference type="RefSeq" id="WP_264883569.1">
    <property type="nucleotide sequence ID" value="NZ_JAPDOB010000002.1"/>
</dbReference>
<dbReference type="InterPro" id="IPR021251">
    <property type="entry name" value="DUF2793"/>
</dbReference>
<protein>
    <submittedName>
        <fullName evidence="1">DUF2793 domain-containing protein</fullName>
    </submittedName>
</protein>
<reference evidence="1 2" key="1">
    <citation type="submission" date="2022-10" db="EMBL/GenBank/DDBJ databases">
        <title>Sphingomonas sp.</title>
        <authorList>
            <person name="Jin C."/>
        </authorList>
    </citation>
    <scope>NUCLEOTIDE SEQUENCE [LARGE SCALE GENOMIC DNA]</scope>
    <source>
        <strain evidence="1 2">BN140010</strain>
    </source>
</reference>
<dbReference type="Pfam" id="PF10983">
    <property type="entry name" value="DUF2793"/>
    <property type="match status" value="1"/>
</dbReference>
<proteinExistence type="predicted"/>
<keyword evidence="2" id="KW-1185">Reference proteome</keyword>
<accession>A0ABT3JHU2</accession>
<gene>
    <name evidence="1" type="ORF">OMW55_12515</name>
</gene>
<comment type="caution">
    <text evidence="1">The sequence shown here is derived from an EMBL/GenBank/DDBJ whole genome shotgun (WGS) entry which is preliminary data.</text>
</comment>
<name>A0ABT3JHU2_9SPHN</name>
<evidence type="ECO:0000313" key="1">
    <source>
        <dbReference type="EMBL" id="MCW3798630.1"/>
    </source>
</evidence>
<dbReference type="EMBL" id="JAPDOB010000002">
    <property type="protein sequence ID" value="MCW3798630.1"/>
    <property type="molecule type" value="Genomic_DNA"/>
</dbReference>
<sequence>MTSARFSLPLLSPGQSQKEVTHNEAIQLLECLVQPVVEGSPGNSPPSAPTIGQQFLIGSAPIGDWGSFAGGLASWTAGGWRVVRPTEGLTVIDRNTALSWCYMAGAWQQGVCRASEVRVNGRKVVGGQQAAIPNPTGGTSIDTEARATLNFVLNALRQHGLIAV</sequence>
<organism evidence="1 2">
    <name type="scientific">Sphingomonas arvum</name>
    <dbReference type="NCBI Taxonomy" id="2992113"/>
    <lineage>
        <taxon>Bacteria</taxon>
        <taxon>Pseudomonadati</taxon>
        <taxon>Pseudomonadota</taxon>
        <taxon>Alphaproteobacteria</taxon>
        <taxon>Sphingomonadales</taxon>
        <taxon>Sphingomonadaceae</taxon>
        <taxon>Sphingomonas</taxon>
    </lineage>
</organism>